<dbReference type="PANTHER" id="PTHR45760">
    <property type="entry name" value="FI19922P1-RELATED"/>
    <property type="match status" value="1"/>
</dbReference>
<keyword evidence="6" id="KW-0999">Mitochondrion inner membrane</keyword>
<dbReference type="PROSITE" id="PS50920">
    <property type="entry name" value="SOLCAR"/>
    <property type="match status" value="3"/>
</dbReference>
<evidence type="ECO:0000256" key="9">
    <source>
        <dbReference type="ARBA" id="ARBA00023136"/>
    </source>
</evidence>
<evidence type="ECO:0008006" key="14">
    <source>
        <dbReference type="Google" id="ProtNLM"/>
    </source>
</evidence>
<dbReference type="EMBL" id="CAKKNE010000002">
    <property type="protein sequence ID" value="CAH0368693.1"/>
    <property type="molecule type" value="Genomic_DNA"/>
</dbReference>
<keyword evidence="8" id="KW-0496">Mitochondrion</keyword>
<dbReference type="OrthoDB" id="1747031at2759"/>
<evidence type="ECO:0000256" key="5">
    <source>
        <dbReference type="ARBA" id="ARBA00022737"/>
    </source>
</evidence>
<evidence type="ECO:0000313" key="12">
    <source>
        <dbReference type="EMBL" id="CAH0368693.1"/>
    </source>
</evidence>
<evidence type="ECO:0000256" key="11">
    <source>
        <dbReference type="RuleBase" id="RU000488"/>
    </source>
</evidence>
<dbReference type="SUPFAM" id="SSF103506">
    <property type="entry name" value="Mitochondrial carrier"/>
    <property type="match status" value="1"/>
</dbReference>
<name>A0A8J2SA62_9STRA</name>
<dbReference type="AlphaFoldDB" id="A0A8J2SA62"/>
<dbReference type="InterPro" id="IPR018108">
    <property type="entry name" value="MCP_transmembrane"/>
</dbReference>
<comment type="similarity">
    <text evidence="2 11">Belongs to the mitochondrial carrier (TC 2.A.29) family.</text>
</comment>
<feature type="repeat" description="Solcar" evidence="10">
    <location>
        <begin position="238"/>
        <end position="329"/>
    </location>
</feature>
<reference evidence="12" key="1">
    <citation type="submission" date="2021-11" db="EMBL/GenBank/DDBJ databases">
        <authorList>
            <consortium name="Genoscope - CEA"/>
            <person name="William W."/>
        </authorList>
    </citation>
    <scope>NUCLEOTIDE SEQUENCE</scope>
</reference>
<keyword evidence="13" id="KW-1185">Reference proteome</keyword>
<dbReference type="Pfam" id="PF00153">
    <property type="entry name" value="Mito_carr"/>
    <property type="match status" value="4"/>
</dbReference>
<sequence>MSAGSEGELALHERMAAASGGAALTALAVTPFDVVKTRMQLAAEAPRGVGAMATCPSCGVFVLNNGLMEHVLEKKECSNVFPRGRVEAAPSTLRSMTLVARAEGVRGLYAGLGPTLIMAVPNTALYFTAYDELRRVGPDHWSAPIICGASARLLAATAVAPFELARTQLQALSGANRSGYFSVLRDSVRQRGLGTLWRGLAPTLWRDVPFSGLYWAGFESFRRALTPTWYRTAEDPSLSALRSAVAGLGAGALAALLTTPADVAKTRLQVAAYDVPGSSVPRGSTGALLASIARTEGPASLFAGAGPRLLKVAPACAIMIGSYEYAKALFRPR</sequence>
<evidence type="ECO:0000256" key="2">
    <source>
        <dbReference type="ARBA" id="ARBA00006375"/>
    </source>
</evidence>
<feature type="repeat" description="Solcar" evidence="10">
    <location>
        <begin position="139"/>
        <end position="224"/>
    </location>
</feature>
<dbReference type="InterPro" id="IPR023395">
    <property type="entry name" value="MCP_dom_sf"/>
</dbReference>
<evidence type="ECO:0000256" key="3">
    <source>
        <dbReference type="ARBA" id="ARBA00022448"/>
    </source>
</evidence>
<keyword evidence="5" id="KW-0677">Repeat</keyword>
<organism evidence="12 13">
    <name type="scientific">Pelagomonas calceolata</name>
    <dbReference type="NCBI Taxonomy" id="35677"/>
    <lineage>
        <taxon>Eukaryota</taxon>
        <taxon>Sar</taxon>
        <taxon>Stramenopiles</taxon>
        <taxon>Ochrophyta</taxon>
        <taxon>Pelagophyceae</taxon>
        <taxon>Pelagomonadales</taxon>
        <taxon>Pelagomonadaceae</taxon>
        <taxon>Pelagomonas</taxon>
    </lineage>
</organism>
<evidence type="ECO:0000256" key="7">
    <source>
        <dbReference type="ARBA" id="ARBA00022989"/>
    </source>
</evidence>
<protein>
    <recommendedName>
        <fullName evidence="14">Mitochondrial carrier protein</fullName>
    </recommendedName>
</protein>
<gene>
    <name evidence="12" type="ORF">PECAL_2P17660</name>
</gene>
<keyword evidence="9 10" id="KW-0472">Membrane</keyword>
<keyword evidence="4 10" id="KW-0812">Transmembrane</keyword>
<dbReference type="Gene3D" id="1.50.40.10">
    <property type="entry name" value="Mitochondrial carrier domain"/>
    <property type="match status" value="2"/>
</dbReference>
<dbReference type="GO" id="GO:1990542">
    <property type="term" value="P:mitochondrial transmembrane transport"/>
    <property type="evidence" value="ECO:0007669"/>
    <property type="project" value="InterPro"/>
</dbReference>
<dbReference type="InterPro" id="IPR045315">
    <property type="entry name" value="Mtm1-like"/>
</dbReference>
<evidence type="ECO:0000256" key="10">
    <source>
        <dbReference type="PROSITE-ProRule" id="PRU00282"/>
    </source>
</evidence>
<accession>A0A8J2SA62</accession>
<comment type="caution">
    <text evidence="12">The sequence shown here is derived from an EMBL/GenBank/DDBJ whole genome shotgun (WGS) entry which is preliminary data.</text>
</comment>
<comment type="subcellular location">
    <subcellularLocation>
        <location evidence="1">Mitochondrion inner membrane</location>
        <topology evidence="1">Multi-pass membrane protein</topology>
    </subcellularLocation>
</comment>
<evidence type="ECO:0000256" key="8">
    <source>
        <dbReference type="ARBA" id="ARBA00023128"/>
    </source>
</evidence>
<proteinExistence type="inferred from homology"/>
<feature type="repeat" description="Solcar" evidence="10">
    <location>
        <begin position="9"/>
        <end position="136"/>
    </location>
</feature>
<evidence type="ECO:0000313" key="13">
    <source>
        <dbReference type="Proteomes" id="UP000789595"/>
    </source>
</evidence>
<evidence type="ECO:0000256" key="1">
    <source>
        <dbReference type="ARBA" id="ARBA00004448"/>
    </source>
</evidence>
<dbReference type="Proteomes" id="UP000789595">
    <property type="component" value="Unassembled WGS sequence"/>
</dbReference>
<evidence type="ECO:0000256" key="4">
    <source>
        <dbReference type="ARBA" id="ARBA00022692"/>
    </source>
</evidence>
<evidence type="ECO:0000256" key="6">
    <source>
        <dbReference type="ARBA" id="ARBA00022792"/>
    </source>
</evidence>
<keyword evidence="7" id="KW-1133">Transmembrane helix</keyword>
<keyword evidence="3 11" id="KW-0813">Transport</keyword>
<dbReference type="GO" id="GO:0005743">
    <property type="term" value="C:mitochondrial inner membrane"/>
    <property type="evidence" value="ECO:0007669"/>
    <property type="project" value="UniProtKB-SubCell"/>
</dbReference>
<dbReference type="PANTHER" id="PTHR45760:SF2">
    <property type="entry name" value="FI19922P1-RELATED"/>
    <property type="match status" value="1"/>
</dbReference>